<accession>A0A1W6B7H2</accession>
<dbReference type="KEGG" id="palh:B1H58_14055"/>
<feature type="binding site" evidence="9">
    <location>
        <position position="179"/>
    </location>
    <ligand>
        <name>Zn(2+)</name>
        <dbReference type="ChEBI" id="CHEBI:29105"/>
        <label>2</label>
    </ligand>
</feature>
<dbReference type="Proteomes" id="UP000192900">
    <property type="component" value="Chromosome"/>
</dbReference>
<dbReference type="Pfam" id="PF01261">
    <property type="entry name" value="AP_endonuc_2"/>
    <property type="match status" value="1"/>
</dbReference>
<dbReference type="GO" id="GO:0003677">
    <property type="term" value="F:DNA binding"/>
    <property type="evidence" value="ECO:0007669"/>
    <property type="project" value="InterPro"/>
</dbReference>
<feature type="binding site" evidence="9">
    <location>
        <position position="69"/>
    </location>
    <ligand>
        <name>Zn(2+)</name>
        <dbReference type="ChEBI" id="CHEBI:29105"/>
        <label>1</label>
    </ligand>
</feature>
<feature type="binding site" evidence="9">
    <location>
        <position position="145"/>
    </location>
    <ligand>
        <name>Zn(2+)</name>
        <dbReference type="ChEBI" id="CHEBI:29105"/>
        <label>1</label>
    </ligand>
</feature>
<evidence type="ECO:0000259" key="10">
    <source>
        <dbReference type="Pfam" id="PF01261"/>
    </source>
</evidence>
<dbReference type="STRING" id="1891675.B1H58_14055"/>
<dbReference type="InterPro" id="IPR036237">
    <property type="entry name" value="Xyl_isomerase-like_sf"/>
</dbReference>
<dbReference type="PANTHER" id="PTHR21445:SF0">
    <property type="entry name" value="APURINIC-APYRIMIDINIC ENDONUCLEASE"/>
    <property type="match status" value="1"/>
</dbReference>
<dbReference type="OrthoDB" id="9805666at2"/>
<dbReference type="RefSeq" id="WP_085071093.1">
    <property type="nucleotide sequence ID" value="NZ_CP019706.1"/>
</dbReference>
<dbReference type="AlphaFoldDB" id="A0A1W6B7H2"/>
<evidence type="ECO:0000256" key="3">
    <source>
        <dbReference type="ARBA" id="ARBA00022723"/>
    </source>
</evidence>
<reference evidence="11 12" key="1">
    <citation type="submission" date="2017-02" db="EMBL/GenBank/DDBJ databases">
        <title>Complete genome sequence of the drought resistance-promoting endophyte Pantoea alhagi LTYR-11Z.</title>
        <authorList>
            <person name="Zhang L."/>
        </authorList>
    </citation>
    <scope>NUCLEOTIDE SEQUENCE [LARGE SCALE GENOMIC DNA]</scope>
    <source>
        <strain evidence="11 12">LTYR-11Z</strain>
    </source>
</reference>
<dbReference type="InterPro" id="IPR001719">
    <property type="entry name" value="AP_endonuc_2"/>
</dbReference>
<evidence type="ECO:0000256" key="5">
    <source>
        <dbReference type="ARBA" id="ARBA00022763"/>
    </source>
</evidence>
<keyword evidence="3 9" id="KW-0479">Metal-binding</keyword>
<dbReference type="InterPro" id="IPR013022">
    <property type="entry name" value="Xyl_isomerase-like_TIM-brl"/>
</dbReference>
<protein>
    <recommendedName>
        <fullName evidence="9">Probable endonuclease 4</fullName>
        <ecNumber evidence="9">3.1.21.2</ecNumber>
    </recommendedName>
    <alternativeName>
        <fullName evidence="9">Endodeoxyribonuclease IV</fullName>
    </alternativeName>
    <alternativeName>
        <fullName evidence="9">Endonuclease IV</fullName>
    </alternativeName>
</protein>
<evidence type="ECO:0000256" key="6">
    <source>
        <dbReference type="ARBA" id="ARBA00022801"/>
    </source>
</evidence>
<keyword evidence="8 9" id="KW-0234">DNA repair</keyword>
<evidence type="ECO:0000256" key="4">
    <source>
        <dbReference type="ARBA" id="ARBA00022759"/>
    </source>
</evidence>
<comment type="catalytic activity">
    <reaction evidence="9">
        <text>Endonucleolytic cleavage to 5'-phosphooligonucleotide end-products.</text>
        <dbReference type="EC" id="3.1.21.2"/>
    </reaction>
</comment>
<dbReference type="PANTHER" id="PTHR21445">
    <property type="entry name" value="ENDONUCLEASE IV ENDODEOXYRIBONUCLEASE IV"/>
    <property type="match status" value="1"/>
</dbReference>
<dbReference type="PROSITE" id="PS51432">
    <property type="entry name" value="AP_NUCLEASE_F2_4"/>
    <property type="match status" value="1"/>
</dbReference>
<dbReference type="Gene3D" id="3.20.20.150">
    <property type="entry name" value="Divalent-metal-dependent TIM barrel enzymes"/>
    <property type="match status" value="1"/>
</dbReference>
<dbReference type="NCBIfam" id="NF002199">
    <property type="entry name" value="PRK01060.1-4"/>
    <property type="match status" value="1"/>
</dbReference>
<comment type="function">
    <text evidence="9">Endonuclease IV plays a role in DNA repair. It cleaves phosphodiester bonds at apurinic or apyrimidinic (AP) sites, generating a 3'-hydroxyl group and a 5'-terminal sugar phosphate.</text>
</comment>
<evidence type="ECO:0000256" key="7">
    <source>
        <dbReference type="ARBA" id="ARBA00022833"/>
    </source>
</evidence>
<keyword evidence="5 9" id="KW-0227">DNA damage</keyword>
<dbReference type="FunFam" id="3.20.20.150:FF:000001">
    <property type="entry name" value="Probable endonuclease 4"/>
    <property type="match status" value="1"/>
</dbReference>
<dbReference type="NCBIfam" id="TIGR00587">
    <property type="entry name" value="nfo"/>
    <property type="match status" value="1"/>
</dbReference>
<evidence type="ECO:0000256" key="1">
    <source>
        <dbReference type="ARBA" id="ARBA00005340"/>
    </source>
</evidence>
<dbReference type="PROSITE" id="PS00730">
    <property type="entry name" value="AP_NUCLEASE_F2_2"/>
    <property type="match status" value="1"/>
</dbReference>
<dbReference type="EMBL" id="CP019706">
    <property type="protein sequence ID" value="ARJ43040.1"/>
    <property type="molecule type" value="Genomic_DNA"/>
</dbReference>
<dbReference type="SUPFAM" id="SSF51658">
    <property type="entry name" value="Xylose isomerase-like"/>
    <property type="match status" value="1"/>
</dbReference>
<keyword evidence="2 9" id="KW-0540">Nuclease</keyword>
<dbReference type="HAMAP" id="MF_00152">
    <property type="entry name" value="Nfo"/>
    <property type="match status" value="1"/>
</dbReference>
<feature type="binding site" evidence="9">
    <location>
        <position position="109"/>
    </location>
    <ligand>
        <name>Zn(2+)</name>
        <dbReference type="ChEBI" id="CHEBI:29105"/>
        <label>1</label>
    </ligand>
</feature>
<comment type="cofactor">
    <cofactor evidence="9">
        <name>Zn(2+)</name>
        <dbReference type="ChEBI" id="CHEBI:29105"/>
    </cofactor>
    <text evidence="9">Binds 3 Zn(2+) ions.</text>
</comment>
<dbReference type="CDD" id="cd00019">
    <property type="entry name" value="AP2Ec"/>
    <property type="match status" value="1"/>
</dbReference>
<dbReference type="GO" id="GO:0008270">
    <property type="term" value="F:zinc ion binding"/>
    <property type="evidence" value="ECO:0007669"/>
    <property type="project" value="UniProtKB-UniRule"/>
</dbReference>
<dbReference type="GO" id="GO:0006284">
    <property type="term" value="P:base-excision repair"/>
    <property type="evidence" value="ECO:0007669"/>
    <property type="project" value="TreeGrafter"/>
</dbReference>
<feature type="binding site" evidence="9">
    <location>
        <position position="261"/>
    </location>
    <ligand>
        <name>Zn(2+)</name>
        <dbReference type="ChEBI" id="CHEBI:29105"/>
        <label>2</label>
    </ligand>
</feature>
<keyword evidence="7 9" id="KW-0862">Zinc</keyword>
<feature type="binding site" evidence="9">
    <location>
        <position position="229"/>
    </location>
    <ligand>
        <name>Zn(2+)</name>
        <dbReference type="ChEBI" id="CHEBI:29105"/>
        <label>3</label>
    </ligand>
</feature>
<dbReference type="GO" id="GO:0003906">
    <property type="term" value="F:DNA-(apurinic or apyrimidinic site) endonuclease activity"/>
    <property type="evidence" value="ECO:0007669"/>
    <property type="project" value="TreeGrafter"/>
</dbReference>
<organism evidence="11 12">
    <name type="scientific">Pantoea alhagi</name>
    <dbReference type="NCBI Taxonomy" id="1891675"/>
    <lineage>
        <taxon>Bacteria</taxon>
        <taxon>Pseudomonadati</taxon>
        <taxon>Pseudomonadota</taxon>
        <taxon>Gammaproteobacteria</taxon>
        <taxon>Enterobacterales</taxon>
        <taxon>Erwiniaceae</taxon>
        <taxon>Pantoea</taxon>
    </lineage>
</organism>
<name>A0A1W6B7H2_9GAMM</name>
<evidence type="ECO:0000256" key="2">
    <source>
        <dbReference type="ARBA" id="ARBA00022722"/>
    </source>
</evidence>
<comment type="similarity">
    <text evidence="1 9">Belongs to the AP endonuclease 2 family.</text>
</comment>
<feature type="binding site" evidence="9">
    <location>
        <position position="216"/>
    </location>
    <ligand>
        <name>Zn(2+)</name>
        <dbReference type="ChEBI" id="CHEBI:29105"/>
        <label>2</label>
    </ligand>
</feature>
<sequence>MKFIGAHVSAAGGVEQAVLRAYELEATAFALFTKNQRQWRAAPLSTATIDAFRSACEKYGYSSGQILPHDSFLINLGHPQEEPLEKSRKAFIDELQRCEQLGLSLLNFHPGSHLSQIDEDACLQRIAESVNIALDKTTGVTAVIENTAGQGSNLGYRFEHLAAIIDRVEDKSRVGVCIDTCHAFAGGYDLRTEADCEATFAEFDRIVGFQYLRGMHLNDAKSAYASRVDRHHSLGEGNIGKTVFSWLMKDSRFDHIPLILETINPDIWKDEIAWLKSQQLASEGTPIL</sequence>
<dbReference type="EC" id="3.1.21.2" evidence="9"/>
<evidence type="ECO:0000313" key="11">
    <source>
        <dbReference type="EMBL" id="ARJ43040.1"/>
    </source>
</evidence>
<evidence type="ECO:0000256" key="8">
    <source>
        <dbReference type="ARBA" id="ARBA00023204"/>
    </source>
</evidence>
<feature type="binding site" evidence="9">
    <location>
        <position position="231"/>
    </location>
    <ligand>
        <name>Zn(2+)</name>
        <dbReference type="ChEBI" id="CHEBI:29105"/>
        <label>3</label>
    </ligand>
</feature>
<proteinExistence type="inferred from homology"/>
<keyword evidence="12" id="KW-1185">Reference proteome</keyword>
<evidence type="ECO:0000256" key="9">
    <source>
        <dbReference type="HAMAP-Rule" id="MF_00152"/>
    </source>
</evidence>
<gene>
    <name evidence="9" type="primary">nfo</name>
    <name evidence="11" type="ORF">B1H58_14055</name>
</gene>
<evidence type="ECO:0000313" key="12">
    <source>
        <dbReference type="Proteomes" id="UP000192900"/>
    </source>
</evidence>
<dbReference type="GO" id="GO:0008081">
    <property type="term" value="F:phosphoric diester hydrolase activity"/>
    <property type="evidence" value="ECO:0007669"/>
    <property type="project" value="TreeGrafter"/>
</dbReference>
<keyword evidence="6 9" id="KW-0378">Hydrolase</keyword>
<dbReference type="PROSITE" id="PS00731">
    <property type="entry name" value="AP_NUCLEASE_F2_3"/>
    <property type="match status" value="1"/>
</dbReference>
<dbReference type="GO" id="GO:0008833">
    <property type="term" value="F:deoxyribonuclease IV (phage-T4-induced) activity"/>
    <property type="evidence" value="ECO:0007669"/>
    <property type="project" value="UniProtKB-UniRule"/>
</dbReference>
<keyword evidence="4 9" id="KW-0255">Endonuclease</keyword>
<feature type="binding site" evidence="9">
    <location>
        <position position="182"/>
    </location>
    <ligand>
        <name>Zn(2+)</name>
        <dbReference type="ChEBI" id="CHEBI:29105"/>
        <label>3</label>
    </ligand>
</feature>
<dbReference type="SMART" id="SM00518">
    <property type="entry name" value="AP2Ec"/>
    <property type="match status" value="1"/>
</dbReference>
<dbReference type="InterPro" id="IPR018246">
    <property type="entry name" value="AP_endonuc_F2_Zn_BS"/>
</dbReference>
<feature type="domain" description="Xylose isomerase-like TIM barrel" evidence="10">
    <location>
        <begin position="20"/>
        <end position="277"/>
    </location>
</feature>
<feature type="binding site" evidence="9">
    <location>
        <position position="145"/>
    </location>
    <ligand>
        <name>Zn(2+)</name>
        <dbReference type="ChEBI" id="CHEBI:29105"/>
        <label>2</label>
    </ligand>
</feature>